<dbReference type="PROSITE" id="PS00444">
    <property type="entry name" value="POLYPRENYL_SYNTHASE_2"/>
    <property type="match status" value="1"/>
</dbReference>
<keyword evidence="4" id="KW-0479">Metal-binding</keyword>
<evidence type="ECO:0000313" key="8">
    <source>
        <dbReference type="Proteomes" id="UP000471298"/>
    </source>
</evidence>
<dbReference type="Proteomes" id="UP000471298">
    <property type="component" value="Unassembled WGS sequence"/>
</dbReference>
<dbReference type="InterPro" id="IPR008949">
    <property type="entry name" value="Isoprenoid_synthase_dom_sf"/>
</dbReference>
<keyword evidence="3 6" id="KW-0808">Transferase</keyword>
<sequence length="320" mass="35149">MKTINQLWDSLGDDRDELNRCILQAAKSDADLSNTVCEYIISSGGKRIRPLVLLLLARAMGYRGKQQFTLAAAVEFIHTATLLHDDVVDESQARRNRPTANAAFGNSAAVLVGDFLYTRAFQMISQELEAAKIMSDATNALATGEILQLMHVNNLALSEADYLKVIELKTAVLFAAACRFSALLAEQPQLSDDCANYGYYLGYAFQIADDVLDYLGDIEQTGKNIGDDLAESKVTLPIIHALSNASPAHQSRLKTIIQQGDRSAIDDVIHILQTTQSIEYTLSRATHYAHLAKTAIARLPDTPYKATLEDLCDLTVTRPQ</sequence>
<reference evidence="7 8" key="1">
    <citation type="submission" date="2019-10" db="EMBL/GenBank/DDBJ databases">
        <title>Cardiobacteriales fam. a chemoheterotrophic member of the order Cardiobacteriales, and proposal of Cardiobacteriales fam. nov.</title>
        <authorList>
            <person name="Wang C."/>
        </authorList>
    </citation>
    <scope>NUCLEOTIDE SEQUENCE [LARGE SCALE GENOMIC DNA]</scope>
    <source>
        <strain evidence="7 8">ML27</strain>
    </source>
</reference>
<dbReference type="InterPro" id="IPR000092">
    <property type="entry name" value="Polyprenyl_synt"/>
</dbReference>
<dbReference type="PANTHER" id="PTHR12001:SF69">
    <property type="entry name" value="ALL TRANS-POLYPRENYL-DIPHOSPHATE SYNTHASE PDSS1"/>
    <property type="match status" value="1"/>
</dbReference>
<dbReference type="InParanoid" id="A0A6N7EW02"/>
<dbReference type="GO" id="GO:0004659">
    <property type="term" value="F:prenyltransferase activity"/>
    <property type="evidence" value="ECO:0007669"/>
    <property type="project" value="InterPro"/>
</dbReference>
<dbReference type="SUPFAM" id="SSF48576">
    <property type="entry name" value="Terpenoid synthases"/>
    <property type="match status" value="1"/>
</dbReference>
<organism evidence="7 8">
    <name type="scientific">Ostreibacterium oceani</name>
    <dbReference type="NCBI Taxonomy" id="2654998"/>
    <lineage>
        <taxon>Bacteria</taxon>
        <taxon>Pseudomonadati</taxon>
        <taxon>Pseudomonadota</taxon>
        <taxon>Gammaproteobacteria</taxon>
        <taxon>Cardiobacteriales</taxon>
        <taxon>Ostreibacteriaceae</taxon>
        <taxon>Ostreibacterium</taxon>
    </lineage>
</organism>
<dbReference type="FunCoup" id="A0A6N7EW02">
    <property type="interactions" value="419"/>
</dbReference>
<accession>A0A6N7EW02</accession>
<dbReference type="PANTHER" id="PTHR12001">
    <property type="entry name" value="GERANYLGERANYL PYROPHOSPHATE SYNTHASE"/>
    <property type="match status" value="1"/>
</dbReference>
<name>A0A6N7EW02_9GAMM</name>
<evidence type="ECO:0000256" key="3">
    <source>
        <dbReference type="ARBA" id="ARBA00022679"/>
    </source>
</evidence>
<protein>
    <submittedName>
        <fullName evidence="7">Octaprenyl diphosphate synthase</fullName>
    </submittedName>
</protein>
<evidence type="ECO:0000256" key="6">
    <source>
        <dbReference type="RuleBase" id="RU004466"/>
    </source>
</evidence>
<dbReference type="GO" id="GO:0008299">
    <property type="term" value="P:isoprenoid biosynthetic process"/>
    <property type="evidence" value="ECO:0007669"/>
    <property type="project" value="InterPro"/>
</dbReference>
<evidence type="ECO:0000256" key="2">
    <source>
        <dbReference type="ARBA" id="ARBA00006706"/>
    </source>
</evidence>
<dbReference type="AlphaFoldDB" id="A0A6N7EW02"/>
<dbReference type="EMBL" id="WHNW01000010">
    <property type="protein sequence ID" value="MPV86731.1"/>
    <property type="molecule type" value="Genomic_DNA"/>
</dbReference>
<dbReference type="Pfam" id="PF00348">
    <property type="entry name" value="polyprenyl_synt"/>
    <property type="match status" value="1"/>
</dbReference>
<dbReference type="Gene3D" id="1.10.600.10">
    <property type="entry name" value="Farnesyl Diphosphate Synthase"/>
    <property type="match status" value="1"/>
</dbReference>
<dbReference type="SFLD" id="SFLDS00005">
    <property type="entry name" value="Isoprenoid_Synthase_Type_I"/>
    <property type="match status" value="1"/>
</dbReference>
<dbReference type="GO" id="GO:0046872">
    <property type="term" value="F:metal ion binding"/>
    <property type="evidence" value="ECO:0007669"/>
    <property type="project" value="UniProtKB-KW"/>
</dbReference>
<keyword evidence="5" id="KW-0460">Magnesium</keyword>
<gene>
    <name evidence="7" type="ORF">GCU85_08340</name>
</gene>
<dbReference type="RefSeq" id="WP_152810722.1">
    <property type="nucleotide sequence ID" value="NZ_WHNW01000010.1"/>
</dbReference>
<proteinExistence type="inferred from homology"/>
<evidence type="ECO:0000256" key="5">
    <source>
        <dbReference type="ARBA" id="ARBA00022842"/>
    </source>
</evidence>
<keyword evidence="8" id="KW-1185">Reference proteome</keyword>
<comment type="cofactor">
    <cofactor evidence="1">
        <name>Mg(2+)</name>
        <dbReference type="ChEBI" id="CHEBI:18420"/>
    </cofactor>
</comment>
<comment type="caution">
    <text evidence="7">The sequence shown here is derived from an EMBL/GenBank/DDBJ whole genome shotgun (WGS) entry which is preliminary data.</text>
</comment>
<evidence type="ECO:0000256" key="4">
    <source>
        <dbReference type="ARBA" id="ARBA00022723"/>
    </source>
</evidence>
<comment type="similarity">
    <text evidence="2 6">Belongs to the FPP/GGPP synthase family.</text>
</comment>
<evidence type="ECO:0000313" key="7">
    <source>
        <dbReference type="EMBL" id="MPV86731.1"/>
    </source>
</evidence>
<dbReference type="CDD" id="cd00685">
    <property type="entry name" value="Trans_IPPS_HT"/>
    <property type="match status" value="1"/>
</dbReference>
<dbReference type="InterPro" id="IPR033749">
    <property type="entry name" value="Polyprenyl_synt_CS"/>
</dbReference>
<evidence type="ECO:0000256" key="1">
    <source>
        <dbReference type="ARBA" id="ARBA00001946"/>
    </source>
</evidence>